<name>A0A0D3BQ48_BRAOL</name>
<proteinExistence type="predicted"/>
<feature type="domain" description="J" evidence="3">
    <location>
        <begin position="64"/>
        <end position="128"/>
    </location>
</feature>
<organism evidence="5 6">
    <name type="scientific">Brassica oleracea var. oleracea</name>
    <dbReference type="NCBI Taxonomy" id="109376"/>
    <lineage>
        <taxon>Eukaryota</taxon>
        <taxon>Viridiplantae</taxon>
        <taxon>Streptophyta</taxon>
        <taxon>Embryophyta</taxon>
        <taxon>Tracheophyta</taxon>
        <taxon>Spermatophyta</taxon>
        <taxon>Magnoliopsida</taxon>
        <taxon>eudicotyledons</taxon>
        <taxon>Gunneridae</taxon>
        <taxon>Pentapetalae</taxon>
        <taxon>rosids</taxon>
        <taxon>malvids</taxon>
        <taxon>Brassicales</taxon>
        <taxon>Brassicaceae</taxon>
        <taxon>Brassiceae</taxon>
        <taxon>Brassica</taxon>
    </lineage>
</organism>
<dbReference type="EnsemblPlants" id="Bo4g024760.1">
    <property type="protein sequence ID" value="Bo4g024760.1"/>
    <property type="gene ID" value="Bo4g024760"/>
</dbReference>
<dbReference type="PANTHER" id="PTHR44137:SF57">
    <property type="entry name" value="CHAPERONE DNAJ-DOMAIN PROTEIN"/>
    <property type="match status" value="1"/>
</dbReference>
<dbReference type="AlphaFoldDB" id="A0A0D3BQ48"/>
<dbReference type="Gramene" id="Bo4g024760.1">
    <property type="protein sequence ID" value="Bo4g024760.1"/>
    <property type="gene ID" value="Bo4g024760"/>
</dbReference>
<dbReference type="CDD" id="cd06257">
    <property type="entry name" value="DnaJ"/>
    <property type="match status" value="1"/>
</dbReference>
<dbReference type="InterPro" id="IPR035979">
    <property type="entry name" value="RBD_domain_sf"/>
</dbReference>
<evidence type="ECO:0000256" key="2">
    <source>
        <dbReference type="SAM" id="MobiDB-lite"/>
    </source>
</evidence>
<dbReference type="SUPFAM" id="SSF54928">
    <property type="entry name" value="RNA-binding domain, RBD"/>
    <property type="match status" value="1"/>
</dbReference>
<dbReference type="PANTHER" id="PTHR44137">
    <property type="entry name" value="BNAC03G44070D PROTEIN"/>
    <property type="match status" value="1"/>
</dbReference>
<feature type="compositionally biased region" description="Basic residues" evidence="2">
    <location>
        <begin position="158"/>
        <end position="167"/>
    </location>
</feature>
<evidence type="ECO:0008006" key="7">
    <source>
        <dbReference type="Google" id="ProtNLM"/>
    </source>
</evidence>
<dbReference type="STRING" id="109376.A0A0D3BQ48"/>
<evidence type="ECO:0000259" key="4">
    <source>
        <dbReference type="PROSITE" id="PS50102"/>
    </source>
</evidence>
<reference evidence="5 6" key="1">
    <citation type="journal article" date="2014" name="Genome Biol.">
        <title>Transcriptome and methylome profiling reveals relics of genome dominance in the mesopolyploid Brassica oleracea.</title>
        <authorList>
            <person name="Parkin I.A."/>
            <person name="Koh C."/>
            <person name="Tang H."/>
            <person name="Robinson S.J."/>
            <person name="Kagale S."/>
            <person name="Clarke W.E."/>
            <person name="Town C.D."/>
            <person name="Nixon J."/>
            <person name="Krishnakumar V."/>
            <person name="Bidwell S.L."/>
            <person name="Denoeud F."/>
            <person name="Belcram H."/>
            <person name="Links M.G."/>
            <person name="Just J."/>
            <person name="Clarke C."/>
            <person name="Bender T."/>
            <person name="Huebert T."/>
            <person name="Mason A.S."/>
            <person name="Pires J.C."/>
            <person name="Barker G."/>
            <person name="Moore J."/>
            <person name="Walley P.G."/>
            <person name="Manoli S."/>
            <person name="Batley J."/>
            <person name="Edwards D."/>
            <person name="Nelson M.N."/>
            <person name="Wang X."/>
            <person name="Paterson A.H."/>
            <person name="King G."/>
            <person name="Bancroft I."/>
            <person name="Chalhoub B."/>
            <person name="Sharpe A.G."/>
        </authorList>
    </citation>
    <scope>NUCLEOTIDE SEQUENCE</scope>
    <source>
        <strain evidence="5 6">cv. TO1000</strain>
    </source>
</reference>
<feature type="region of interest" description="Disordered" evidence="2">
    <location>
        <begin position="135"/>
        <end position="176"/>
    </location>
</feature>
<dbReference type="PRINTS" id="PR00625">
    <property type="entry name" value="JDOMAIN"/>
</dbReference>
<feature type="domain" description="RRM" evidence="4">
    <location>
        <begin position="181"/>
        <end position="256"/>
    </location>
</feature>
<evidence type="ECO:0000256" key="1">
    <source>
        <dbReference type="PROSITE-ProRule" id="PRU00176"/>
    </source>
</evidence>
<dbReference type="InterPro" id="IPR000504">
    <property type="entry name" value="RRM_dom"/>
</dbReference>
<dbReference type="Gene3D" id="1.10.287.110">
    <property type="entry name" value="DnaJ domain"/>
    <property type="match status" value="1"/>
</dbReference>
<dbReference type="PROSITE" id="PS50076">
    <property type="entry name" value="DNAJ_2"/>
    <property type="match status" value="1"/>
</dbReference>
<dbReference type="eggNOG" id="KOG4210">
    <property type="taxonomic scope" value="Eukaryota"/>
</dbReference>
<dbReference type="Proteomes" id="UP000032141">
    <property type="component" value="Chromosome C4"/>
</dbReference>
<evidence type="ECO:0000259" key="3">
    <source>
        <dbReference type="PROSITE" id="PS50076"/>
    </source>
</evidence>
<dbReference type="InterPro" id="IPR036869">
    <property type="entry name" value="J_dom_sf"/>
</dbReference>
<keyword evidence="1" id="KW-0694">RNA-binding</keyword>
<dbReference type="SMART" id="SM00271">
    <property type="entry name" value="DnaJ"/>
    <property type="match status" value="1"/>
</dbReference>
<dbReference type="InterPro" id="IPR012677">
    <property type="entry name" value="Nucleotide-bd_a/b_plait_sf"/>
</dbReference>
<dbReference type="PROSITE" id="PS50102">
    <property type="entry name" value="RRM"/>
    <property type="match status" value="1"/>
</dbReference>
<evidence type="ECO:0000313" key="6">
    <source>
        <dbReference type="Proteomes" id="UP000032141"/>
    </source>
</evidence>
<dbReference type="Pfam" id="PF00226">
    <property type="entry name" value="DnaJ"/>
    <property type="match status" value="1"/>
</dbReference>
<dbReference type="InterPro" id="IPR001623">
    <property type="entry name" value="DnaJ_domain"/>
</dbReference>
<dbReference type="SUPFAM" id="SSF46565">
    <property type="entry name" value="Chaperone J-domain"/>
    <property type="match status" value="1"/>
</dbReference>
<accession>A0A0D3BQ48</accession>
<dbReference type="HOGENOM" id="CLU_931734_0_0_1"/>
<keyword evidence="6" id="KW-1185">Reference proteome</keyword>
<sequence>MKSSEYPEEFPRLQRWSFSARKLALKANKLDPTLENMTHMTMVCDVHCTATTTEKKLFFGNMLDWYGILQVDMKADDIVIKKQYRRLALLLHPDKNKLPGAESAFKLIGEAQSILLDKVKRNFYDIRRKPWSSRAQRESVNLNKFPGPKNACNEPPKRPAKGNKKRKNMDESSDTMAGGSKTLIAFNLSLQVERSDLEEFFKEAGQVVYVRFGMSNEDPPRFVGIGIVEFATAREALEFHGRFLLGCRIRLEVSHVRRQRPANTPQSSGPCLLKEDFKTVSVPIDRETKGIENAFEHEG</sequence>
<reference evidence="5" key="2">
    <citation type="submission" date="2015-03" db="UniProtKB">
        <authorList>
            <consortium name="EnsemblPlants"/>
        </authorList>
    </citation>
    <scope>IDENTIFICATION</scope>
</reference>
<evidence type="ECO:0000313" key="5">
    <source>
        <dbReference type="EnsemblPlants" id="Bo4g024760.1"/>
    </source>
</evidence>
<dbReference type="GO" id="GO:0003723">
    <property type="term" value="F:RNA binding"/>
    <property type="evidence" value="ECO:0007669"/>
    <property type="project" value="UniProtKB-UniRule"/>
</dbReference>
<dbReference type="SMART" id="SM00360">
    <property type="entry name" value="RRM"/>
    <property type="match status" value="1"/>
</dbReference>
<dbReference type="Pfam" id="PF00076">
    <property type="entry name" value="RRM_1"/>
    <property type="match status" value="1"/>
</dbReference>
<dbReference type="Gene3D" id="3.30.70.330">
    <property type="match status" value="1"/>
</dbReference>
<protein>
    <recommendedName>
        <fullName evidence="7">J domain-containing protein</fullName>
    </recommendedName>
</protein>